<evidence type="ECO:0000256" key="11">
    <source>
        <dbReference type="PROSITE-ProRule" id="PRU00497"/>
    </source>
</evidence>
<evidence type="ECO:0000256" key="2">
    <source>
        <dbReference type="ARBA" id="ARBA00010168"/>
    </source>
</evidence>
<reference evidence="15" key="1">
    <citation type="submission" date="2020-11" db="EMBL/GenBank/DDBJ databases">
        <authorList>
            <person name="Tran Van P."/>
        </authorList>
    </citation>
    <scope>NUCLEOTIDE SEQUENCE</scope>
</reference>
<dbReference type="GO" id="GO:0042302">
    <property type="term" value="F:structural constituent of cuticle"/>
    <property type="evidence" value="ECO:0007669"/>
    <property type="project" value="UniProtKB-UniRule"/>
</dbReference>
<evidence type="ECO:0000256" key="9">
    <source>
        <dbReference type="ARBA" id="ARBA00023211"/>
    </source>
</evidence>
<feature type="region of interest" description="Disordered" evidence="13">
    <location>
        <begin position="1"/>
        <end position="136"/>
    </location>
</feature>
<organism evidence="15">
    <name type="scientific">Notodromas monacha</name>
    <dbReference type="NCBI Taxonomy" id="399045"/>
    <lineage>
        <taxon>Eukaryota</taxon>
        <taxon>Metazoa</taxon>
        <taxon>Ecdysozoa</taxon>
        <taxon>Arthropoda</taxon>
        <taxon>Crustacea</taxon>
        <taxon>Oligostraca</taxon>
        <taxon>Ostracoda</taxon>
        <taxon>Podocopa</taxon>
        <taxon>Podocopida</taxon>
        <taxon>Cypridocopina</taxon>
        <taxon>Cypridoidea</taxon>
        <taxon>Cyprididae</taxon>
        <taxon>Notodromas</taxon>
    </lineage>
</organism>
<feature type="region of interest" description="Disordered" evidence="13">
    <location>
        <begin position="815"/>
        <end position="862"/>
    </location>
</feature>
<feature type="region of interest" description="Disordered" evidence="13">
    <location>
        <begin position="496"/>
        <end position="551"/>
    </location>
</feature>
<dbReference type="InterPro" id="IPR000618">
    <property type="entry name" value="Insect_cuticle"/>
</dbReference>
<evidence type="ECO:0000256" key="8">
    <source>
        <dbReference type="ARBA" id="ARBA00022884"/>
    </source>
</evidence>
<feature type="region of interest" description="Disordered" evidence="13">
    <location>
        <begin position="656"/>
        <end position="723"/>
    </location>
</feature>
<evidence type="ECO:0000256" key="10">
    <source>
        <dbReference type="ARBA" id="ARBA00023239"/>
    </source>
</evidence>
<evidence type="ECO:0000256" key="1">
    <source>
        <dbReference type="ARBA" id="ARBA00001936"/>
    </source>
</evidence>
<keyword evidence="9 12" id="KW-0464">Manganese</keyword>
<keyword evidence="11" id="KW-0193">Cuticle</keyword>
<evidence type="ECO:0000256" key="12">
    <source>
        <dbReference type="RuleBase" id="RU367085"/>
    </source>
</evidence>
<keyword evidence="5 12" id="KW-0479">Metal-binding</keyword>
<dbReference type="GO" id="GO:0016787">
    <property type="term" value="F:hydrolase activity"/>
    <property type="evidence" value="ECO:0007669"/>
    <property type="project" value="UniProtKB-KW"/>
</dbReference>
<keyword evidence="6 12" id="KW-0255">Endonuclease</keyword>
<evidence type="ECO:0000259" key="14">
    <source>
        <dbReference type="PROSITE" id="PS51959"/>
    </source>
</evidence>
<comment type="similarity">
    <text evidence="2 12">Belongs to the ENDOU family.</text>
</comment>
<dbReference type="GO" id="GO:0003723">
    <property type="term" value="F:RNA binding"/>
    <property type="evidence" value="ECO:0007669"/>
    <property type="project" value="UniProtKB-UniRule"/>
</dbReference>
<evidence type="ECO:0000256" key="7">
    <source>
        <dbReference type="ARBA" id="ARBA00022801"/>
    </source>
</evidence>
<keyword evidence="10" id="KW-0456">Lyase</keyword>
<dbReference type="InterPro" id="IPR018998">
    <property type="entry name" value="EndoU_C"/>
</dbReference>
<dbReference type="Pfam" id="PF09412">
    <property type="entry name" value="XendoU"/>
    <property type="match status" value="1"/>
</dbReference>
<feature type="compositionally biased region" description="Low complexity" evidence="13">
    <location>
        <begin position="247"/>
        <end position="274"/>
    </location>
</feature>
<feature type="compositionally biased region" description="Polar residues" evidence="13">
    <location>
        <begin position="288"/>
        <end position="304"/>
    </location>
</feature>
<feature type="region of interest" description="Disordered" evidence="13">
    <location>
        <begin position="338"/>
        <end position="411"/>
    </location>
</feature>
<evidence type="ECO:0000313" key="15">
    <source>
        <dbReference type="EMBL" id="CAD7283503.1"/>
    </source>
</evidence>
<dbReference type="EMBL" id="OA887566">
    <property type="protein sequence ID" value="CAD7283503.1"/>
    <property type="molecule type" value="Genomic_DNA"/>
</dbReference>
<dbReference type="InterPro" id="IPR039787">
    <property type="entry name" value="ENDOU"/>
</dbReference>
<feature type="compositionally biased region" description="Polar residues" evidence="13">
    <location>
        <begin position="1"/>
        <end position="11"/>
    </location>
</feature>
<dbReference type="OrthoDB" id="430326at2759"/>
<dbReference type="SUPFAM" id="SSF142877">
    <property type="entry name" value="EndoU-like"/>
    <property type="match status" value="1"/>
</dbReference>
<feature type="compositionally biased region" description="Low complexity" evidence="13">
    <location>
        <begin position="542"/>
        <end position="551"/>
    </location>
</feature>
<feature type="compositionally biased region" description="Polar residues" evidence="13">
    <location>
        <begin position="821"/>
        <end position="849"/>
    </location>
</feature>
<comment type="cofactor">
    <cofactor evidence="1 12">
        <name>Mn(2+)</name>
        <dbReference type="ChEBI" id="CHEBI:29035"/>
    </cofactor>
</comment>
<feature type="compositionally biased region" description="Basic and acidic residues" evidence="13">
    <location>
        <begin position="509"/>
        <end position="541"/>
    </location>
</feature>
<feature type="compositionally biased region" description="Polar residues" evidence="13">
    <location>
        <begin position="1302"/>
        <end position="1330"/>
    </location>
</feature>
<gene>
    <name evidence="15" type="ORF">NMOB1V02_LOCUS11118</name>
</gene>
<comment type="subunit">
    <text evidence="3 12">Monomer.</text>
</comment>
<feature type="compositionally biased region" description="Pro residues" evidence="13">
    <location>
        <begin position="693"/>
        <end position="704"/>
    </location>
</feature>
<dbReference type="PROSITE" id="PS51155">
    <property type="entry name" value="CHIT_BIND_RR_2"/>
    <property type="match status" value="1"/>
</dbReference>
<evidence type="ECO:0000256" key="6">
    <source>
        <dbReference type="ARBA" id="ARBA00022759"/>
    </source>
</evidence>
<keyword evidence="8 12" id="KW-0694">RNA-binding</keyword>
<dbReference type="GO" id="GO:0046872">
    <property type="term" value="F:metal ion binding"/>
    <property type="evidence" value="ECO:0007669"/>
    <property type="project" value="UniProtKB-UniRule"/>
</dbReference>
<dbReference type="PANTHER" id="PTHR12439">
    <property type="entry name" value="PLACENTAL PROTEIN 11-RELATED"/>
    <property type="match status" value="1"/>
</dbReference>
<feature type="region of interest" description="Disordered" evidence="13">
    <location>
        <begin position="1291"/>
        <end position="1330"/>
    </location>
</feature>
<proteinExistence type="inferred from homology"/>
<dbReference type="GO" id="GO:0004521">
    <property type="term" value="F:RNA endonuclease activity"/>
    <property type="evidence" value="ECO:0007669"/>
    <property type="project" value="UniProtKB-UniRule"/>
</dbReference>
<dbReference type="Pfam" id="PF00379">
    <property type="entry name" value="Chitin_bind_4"/>
    <property type="match status" value="3"/>
</dbReference>
<protein>
    <recommendedName>
        <fullName evidence="14">EndoU domain-containing protein</fullName>
    </recommendedName>
</protein>
<feature type="compositionally biased region" description="Low complexity" evidence="13">
    <location>
        <begin position="705"/>
        <end position="718"/>
    </location>
</feature>
<feature type="compositionally biased region" description="Low complexity" evidence="13">
    <location>
        <begin position="216"/>
        <end position="231"/>
    </location>
</feature>
<keyword evidence="4 12" id="KW-0540">Nuclease</keyword>
<dbReference type="InterPro" id="IPR037227">
    <property type="entry name" value="EndoU-like"/>
</dbReference>
<dbReference type="Proteomes" id="UP000678499">
    <property type="component" value="Unassembled WGS sequence"/>
</dbReference>
<feature type="compositionally biased region" description="Polar residues" evidence="13">
    <location>
        <begin position="668"/>
        <end position="687"/>
    </location>
</feature>
<dbReference type="PANTHER" id="PTHR12439:SF42">
    <property type="entry name" value="ENDORIBONUCLEASE-RELATED"/>
    <property type="match status" value="1"/>
</dbReference>
<keyword evidence="7 12" id="KW-0378">Hydrolase</keyword>
<name>A0A7R9BXL2_9CRUS</name>
<dbReference type="EMBL" id="CAJPEX010005529">
    <property type="protein sequence ID" value="CAG0923655.1"/>
    <property type="molecule type" value="Genomic_DNA"/>
</dbReference>
<feature type="compositionally biased region" description="Basic and acidic residues" evidence="13">
    <location>
        <begin position="183"/>
        <end position="215"/>
    </location>
</feature>
<evidence type="ECO:0000313" key="16">
    <source>
        <dbReference type="Proteomes" id="UP000678499"/>
    </source>
</evidence>
<evidence type="ECO:0000256" key="4">
    <source>
        <dbReference type="ARBA" id="ARBA00022722"/>
    </source>
</evidence>
<dbReference type="PROSITE" id="PS51959">
    <property type="entry name" value="ENDOU"/>
    <property type="match status" value="1"/>
</dbReference>
<feature type="region of interest" description="Disordered" evidence="13">
    <location>
        <begin position="160"/>
        <end position="325"/>
    </location>
</feature>
<sequence>MRRQLRMNQEMRQQHRIARDKRPEAQPVSNSYGPPAPPVVPEEPASSDGAAGSYLPPETSGGGATGSYSPPETSGGYPAPAEEQPPVEHANNSEDHTEPQNQMMPMNASYAFSYESPESSRAEEADENGNVKGNFTYWSDAGEELTVVYQAGKDTGVVFLRDDRLTAKPATEGSKKNMHHGHHETQHQEHGHHDTQQEHGHHDTQQEHGPNDQQHENNNQHQHHGIPPQIQIHEEIQPEVPQPIAPLEPQQQQYFPPQPTQRPFAAVIQPVKIPVQPPVPQHHFGGSIKQQHSKPVSPPGSQTEPVLKTPQPRKAVRANFISSRDEKDFMRRQLRMNQEMRQQHRIARDKRPEAQPVSNSYGPPAPPVVPEEPASSDGAAGSYLPPETSGGGATGSYSPPETSGGYPAPAEEQPPVLVISIFTCIEHSPSRARKLFVHLNDLIQSRMAEEADENGNVKGNFTYWSDAGEELTVVYQAGKDTGVVFLRDDRLTAKPATEGSKKNMHHGHHDTQHQEHGHHDTQQEHGHHDTQQEHGPNDQQHENNNQHQHHGIPPQIQIHEEIQPEVPQPIAPLEPHVVVIKGGVGWVSVGGHGVVVKPPSYFVVVSKPVSPPGSQFQQPPTAPQRVFVAKQQQYFPPQPTQRPFAAVIQPVKIPVQPPVPQHHFGGSIKQQHTKPVSPPGSQFQQPPATAPQRPSPSYGPPRPQQPSASFQQPQTAPAMTSGMGSMPYQFSYSGPHGTYRSEQMDAQGNFMSRYGYNLGPEGTNLMWEFSNGAANGLGSRSGIQQSPGFTNPGFSTNKGQVQRTQGFHHQPQGFHAGTASGFGTQNGFQQGLGTQNGFQQGLGTQNGFQHSPVHEQQPAASFQQDANLQAWESFEQQQQQDPERTFIPLNSQFNQNNVLVAQPSQSSGDSAYKFSYNAGDHSRSESLARNIVSGSYSFVADDGVERTVRSVNQFLTAPPLVAYAGPDPVHIHRDHVVQVVNTFTSVWESSFVICVLDRENMVEKEVSEETLEKPMNSGLCSRSDQVLTSFDLCIISSSKSKTAANLYLKRKTDDDAFPSDVFVRVWWILSVGWEEKLLAELVCLAKIPYTGGGNGAVTDEQLREVSQSLWQADTKNANGAFRLVKQGRTSFGSIQDNAPSKLFEGTTASLWSSSPSISALKTLYDNYEPLVTRPETLTEGEKTEENNFLNAVLNTEVMREAKRFLTSNRLVSVANDAAFRQLLHKLWFGLYSRHRGTPSSSGFEHVFLGEVKQGQVTGFHNWLYFLDQEAKNNVNYLGWLKALSLGRRKKPLKKKVEHPPTNFHSNDSPPPKNQNLGAKTSSTRLSRANQTPWRQPLPLIHILDQGDILKTNKRSN</sequence>
<evidence type="ECO:0000256" key="13">
    <source>
        <dbReference type="SAM" id="MobiDB-lite"/>
    </source>
</evidence>
<evidence type="ECO:0000256" key="3">
    <source>
        <dbReference type="ARBA" id="ARBA00011245"/>
    </source>
</evidence>
<dbReference type="CDD" id="cd21159">
    <property type="entry name" value="XendoU"/>
    <property type="match status" value="1"/>
</dbReference>
<feature type="domain" description="EndoU" evidence="14">
    <location>
        <begin position="1098"/>
        <end position="1356"/>
    </location>
</feature>
<evidence type="ECO:0000256" key="5">
    <source>
        <dbReference type="ARBA" id="ARBA00022723"/>
    </source>
</evidence>
<dbReference type="GO" id="GO:0016829">
    <property type="term" value="F:lyase activity"/>
    <property type="evidence" value="ECO:0007669"/>
    <property type="project" value="UniProtKB-KW"/>
</dbReference>
<keyword evidence="16" id="KW-1185">Reference proteome</keyword>
<accession>A0A7R9BXL2</accession>